<dbReference type="AlphaFoldDB" id="J5J9Z9"/>
<gene>
    <name evidence="3" type="ORF">BBA_10162</name>
</gene>
<dbReference type="EMBL" id="JH725243">
    <property type="protein sequence ID" value="EJP60896.1"/>
    <property type="molecule type" value="Genomic_DNA"/>
</dbReference>
<accession>J5J9Z9</accession>
<feature type="region of interest" description="Disordered" evidence="1">
    <location>
        <begin position="150"/>
        <end position="172"/>
    </location>
</feature>
<feature type="chain" id="PRO_5003783871" evidence="2">
    <location>
        <begin position="25"/>
        <end position="172"/>
    </location>
</feature>
<reference evidence="3 4" key="1">
    <citation type="journal article" date="2012" name="Sci. Rep.">
        <title>Genomic perspectives on the evolution of fungal entomopathogenicity in Beauveria bassiana.</title>
        <authorList>
            <person name="Xiao G."/>
            <person name="Ying S.H."/>
            <person name="Zheng P."/>
            <person name="Wang Z.L."/>
            <person name="Zhang S."/>
            <person name="Xie X.Q."/>
            <person name="Shang Y."/>
            <person name="St Leger R.J."/>
            <person name="Zhao G.P."/>
            <person name="Wang C."/>
            <person name="Feng M.G."/>
        </authorList>
    </citation>
    <scope>NUCLEOTIDE SEQUENCE [LARGE SCALE GENOMIC DNA]</scope>
    <source>
        <strain evidence="3 4">ARSEF 2860</strain>
    </source>
</reference>
<keyword evidence="2" id="KW-0732">Signal</keyword>
<dbReference type="RefSeq" id="XP_008603481.1">
    <property type="nucleotide sequence ID" value="XM_008605259.1"/>
</dbReference>
<evidence type="ECO:0000313" key="3">
    <source>
        <dbReference type="EMBL" id="EJP60896.1"/>
    </source>
</evidence>
<evidence type="ECO:0000313" key="4">
    <source>
        <dbReference type="Proteomes" id="UP000002762"/>
    </source>
</evidence>
<dbReference type="HOGENOM" id="CLU_1554981_0_0_1"/>
<feature type="signal peptide" evidence="2">
    <location>
        <begin position="1"/>
        <end position="24"/>
    </location>
</feature>
<dbReference type="Proteomes" id="UP000002762">
    <property type="component" value="Unassembled WGS sequence"/>
</dbReference>
<dbReference type="GeneID" id="19893174"/>
<protein>
    <submittedName>
        <fullName evidence="3">Uncharacterized protein</fullName>
    </submittedName>
</protein>
<proteinExistence type="predicted"/>
<dbReference type="InParanoid" id="J5J9Z9"/>
<keyword evidence="4" id="KW-1185">Reference proteome</keyword>
<organism evidence="3 4">
    <name type="scientific">Beauveria bassiana (strain ARSEF 2860)</name>
    <name type="common">White muscardine disease fungus</name>
    <name type="synonym">Tritirachium shiotae</name>
    <dbReference type="NCBI Taxonomy" id="655819"/>
    <lineage>
        <taxon>Eukaryota</taxon>
        <taxon>Fungi</taxon>
        <taxon>Dikarya</taxon>
        <taxon>Ascomycota</taxon>
        <taxon>Pezizomycotina</taxon>
        <taxon>Sordariomycetes</taxon>
        <taxon>Hypocreomycetidae</taxon>
        <taxon>Hypocreales</taxon>
        <taxon>Cordycipitaceae</taxon>
        <taxon>Beauveria</taxon>
    </lineage>
</organism>
<evidence type="ECO:0000256" key="1">
    <source>
        <dbReference type="SAM" id="MobiDB-lite"/>
    </source>
</evidence>
<evidence type="ECO:0000256" key="2">
    <source>
        <dbReference type="SAM" id="SignalP"/>
    </source>
</evidence>
<sequence length="172" mass="18480">MKASTTLPILASLAMAIPAPQSTADRLFSLSVDDILRMTQASVDDAIEKGWTEDKQLNFDCKVAKNRVKCNTGMPTSPPQNNFKTLCEEVGCGGCTPLFGSRFNSNYANYSFTCKIDKPKGVGEPCETGSEPCGDGLVCKPDESTPALEFGKKGSCQRHSSRNSQAIPVEGF</sequence>
<name>J5J9Z9_BEAB2</name>